<keyword evidence="5" id="KW-1185">Reference proteome</keyword>
<dbReference type="InterPro" id="IPR036388">
    <property type="entry name" value="WH-like_DNA-bd_sf"/>
</dbReference>
<dbReference type="SUPFAM" id="SSF52833">
    <property type="entry name" value="Thioredoxin-like"/>
    <property type="match status" value="1"/>
</dbReference>
<feature type="domain" description="Glutaredoxin" evidence="2">
    <location>
        <begin position="9"/>
        <end position="66"/>
    </location>
</feature>
<dbReference type="PANTHER" id="PTHR34386:SF1">
    <property type="entry name" value="GLUTAREDOXIN-LIKE PROTEIN NRDH"/>
    <property type="match status" value="1"/>
</dbReference>
<comment type="caution">
    <text evidence="4">The sequence shown here is derived from an EMBL/GenBank/DDBJ whole genome shotgun (WGS) entry which is preliminary data.</text>
</comment>
<evidence type="ECO:0000259" key="3">
    <source>
        <dbReference type="Pfam" id="PF04784"/>
    </source>
</evidence>
<dbReference type="PROSITE" id="PS00195">
    <property type="entry name" value="GLUTAREDOXIN_1"/>
    <property type="match status" value="1"/>
</dbReference>
<feature type="domain" description="DUF547" evidence="3">
    <location>
        <begin position="283"/>
        <end position="409"/>
    </location>
</feature>
<dbReference type="InterPro" id="IPR036249">
    <property type="entry name" value="Thioredoxin-like_sf"/>
</dbReference>
<evidence type="ECO:0000259" key="2">
    <source>
        <dbReference type="Pfam" id="PF00462"/>
    </source>
</evidence>
<dbReference type="Pfam" id="PF00462">
    <property type="entry name" value="Glutaredoxin"/>
    <property type="match status" value="1"/>
</dbReference>
<dbReference type="AlphaFoldDB" id="A0AAD9KJT2"/>
<dbReference type="Gene3D" id="3.40.30.10">
    <property type="entry name" value="Glutaredoxin"/>
    <property type="match status" value="1"/>
</dbReference>
<accession>A0AAD9KJT2</accession>
<dbReference type="PANTHER" id="PTHR34386">
    <property type="entry name" value="GLUTAREDOXIN"/>
    <property type="match status" value="1"/>
</dbReference>
<evidence type="ECO:0000313" key="4">
    <source>
        <dbReference type="EMBL" id="KAK2172696.1"/>
    </source>
</evidence>
<proteinExistence type="predicted"/>
<evidence type="ECO:0008006" key="6">
    <source>
        <dbReference type="Google" id="ProtNLM"/>
    </source>
</evidence>
<dbReference type="InterPro" id="IPR036390">
    <property type="entry name" value="WH_DNA-bd_sf"/>
</dbReference>
<comment type="function">
    <text evidence="1">Has a glutathione-disulfide oxidoreductase activity in the presence of NADPH and glutathione reductase. Reduces low molecular weight disulfides and proteins.</text>
</comment>
<protein>
    <recommendedName>
        <fullName evidence="6">Glutaredoxin</fullName>
    </recommendedName>
</protein>
<dbReference type="GO" id="GO:0009055">
    <property type="term" value="F:electron transfer activity"/>
    <property type="evidence" value="ECO:0007669"/>
    <property type="project" value="TreeGrafter"/>
</dbReference>
<gene>
    <name evidence="4" type="ORF">NP493_939g01045</name>
</gene>
<dbReference type="InterPro" id="IPR051548">
    <property type="entry name" value="Grx-like_ET"/>
</dbReference>
<dbReference type="SUPFAM" id="SSF46785">
    <property type="entry name" value="Winged helix' DNA-binding domain"/>
    <property type="match status" value="1"/>
</dbReference>
<dbReference type="EMBL" id="JAODUO010000938">
    <property type="protein sequence ID" value="KAK2172696.1"/>
    <property type="molecule type" value="Genomic_DNA"/>
</dbReference>
<evidence type="ECO:0000313" key="5">
    <source>
        <dbReference type="Proteomes" id="UP001209878"/>
    </source>
</evidence>
<dbReference type="CDD" id="cd04371">
    <property type="entry name" value="DEP"/>
    <property type="match status" value="1"/>
</dbReference>
<dbReference type="InterPro" id="IPR011767">
    <property type="entry name" value="GLR_AS"/>
</dbReference>
<dbReference type="GO" id="GO:0045454">
    <property type="term" value="P:cell redox homeostasis"/>
    <property type="evidence" value="ECO:0007669"/>
    <property type="project" value="TreeGrafter"/>
</dbReference>
<evidence type="ECO:0000256" key="1">
    <source>
        <dbReference type="ARBA" id="ARBA00002549"/>
    </source>
</evidence>
<dbReference type="Pfam" id="PF04784">
    <property type="entry name" value="DUF547"/>
    <property type="match status" value="1"/>
</dbReference>
<name>A0AAD9KJT2_RIDPI</name>
<dbReference type="PROSITE" id="PS51354">
    <property type="entry name" value="GLUTAREDOXIN_2"/>
    <property type="match status" value="1"/>
</dbReference>
<dbReference type="InterPro" id="IPR002109">
    <property type="entry name" value="Glutaredoxin"/>
</dbReference>
<reference evidence="4" key="1">
    <citation type="journal article" date="2023" name="Mol. Biol. Evol.">
        <title>Third-Generation Sequencing Reveals the Adaptive Role of the Epigenome in Three Deep-Sea Polychaetes.</title>
        <authorList>
            <person name="Perez M."/>
            <person name="Aroh O."/>
            <person name="Sun Y."/>
            <person name="Lan Y."/>
            <person name="Juniper S.K."/>
            <person name="Young C.R."/>
            <person name="Angers B."/>
            <person name="Qian P.Y."/>
        </authorList>
    </citation>
    <scope>NUCLEOTIDE SEQUENCE</scope>
    <source>
        <strain evidence="4">R07B-5</strain>
    </source>
</reference>
<dbReference type="InterPro" id="IPR006869">
    <property type="entry name" value="DUF547"/>
</dbReference>
<sequence>MSTELKGRILVYSVIGCPHCVAVKDTLQALQLPYCDVSLDVFPSEREQLRTRTRGQSSVPQVFFNNIYLGGSIQFHALVDDKEEFGKVLHEVKHNVAPLDAPVPPDPSQAVMANSMTELVCEPDEYHVLVEQMREMGLIRDHKDGLFSVHQKSFSGKAFVQWVMHTKRLEESAAMDMGQKLIDRCISLSLTPTNVFSTADDAYYRLVEDDDTTALNIGEYVVCGNIKKVGEFAEDLHRLLLNIYSTYVSYDRKRIDYSGIGRCPEFETYMQMSKQLMSIMIHKASREEKLAFFINIYNTLMIHGCVAYGIPGTIWQRWKFFNTVAYIIGGRRYSLQDIENGVLRANRKGRGMLRRPFRKGDPRLEIALEEPEPLVHFALVCGATSCPPIRTYCTIGIDAQLQISAAAFLGSEDGCRIDRIQKHIELSSIFKWYKEDFGNNNKEVVMFVYNHMDSGEKRSQLGELIQGGKYKFNFLSYNWEPNIKQGRKT</sequence>
<dbReference type="Gene3D" id="1.10.10.10">
    <property type="entry name" value="Winged helix-like DNA-binding domain superfamily/Winged helix DNA-binding domain"/>
    <property type="match status" value="1"/>
</dbReference>
<organism evidence="4 5">
    <name type="scientific">Ridgeia piscesae</name>
    <name type="common">Tubeworm</name>
    <dbReference type="NCBI Taxonomy" id="27915"/>
    <lineage>
        <taxon>Eukaryota</taxon>
        <taxon>Metazoa</taxon>
        <taxon>Spiralia</taxon>
        <taxon>Lophotrochozoa</taxon>
        <taxon>Annelida</taxon>
        <taxon>Polychaeta</taxon>
        <taxon>Sedentaria</taxon>
        <taxon>Canalipalpata</taxon>
        <taxon>Sabellida</taxon>
        <taxon>Siboglinidae</taxon>
        <taxon>Ridgeia</taxon>
    </lineage>
</organism>
<dbReference type="Proteomes" id="UP001209878">
    <property type="component" value="Unassembled WGS sequence"/>
</dbReference>